<proteinExistence type="predicted"/>
<evidence type="ECO:0000313" key="5">
    <source>
        <dbReference type="EMBL" id="CAK9179193.1"/>
    </source>
</evidence>
<evidence type="ECO:0000313" key="4">
    <source>
        <dbReference type="EMBL" id="CAK9158713.1"/>
    </source>
</evidence>
<dbReference type="PANTHER" id="PTHR36387:SF2">
    <property type="entry name" value="UDP-N-ACETYLMURAMOYL-L-ALANYL-D-GLUTAMATE-2, 6-DIAMINOPIMELATE LIGASE"/>
    <property type="match status" value="1"/>
</dbReference>
<dbReference type="EMBL" id="CAUOFW020003236">
    <property type="protein sequence ID" value="CAK9158713.1"/>
    <property type="molecule type" value="Genomic_DNA"/>
</dbReference>
<dbReference type="Proteomes" id="UP001642360">
    <property type="component" value="Unassembled WGS sequence"/>
</dbReference>
<evidence type="ECO:0000313" key="2">
    <source>
        <dbReference type="EMBL" id="CAK9151534.1"/>
    </source>
</evidence>
<feature type="compositionally biased region" description="Basic and acidic residues" evidence="1">
    <location>
        <begin position="26"/>
        <end position="45"/>
    </location>
</feature>
<feature type="compositionally biased region" description="Basic residues" evidence="1">
    <location>
        <begin position="111"/>
        <end position="121"/>
    </location>
</feature>
<feature type="region of interest" description="Disordered" evidence="1">
    <location>
        <begin position="1"/>
        <end position="88"/>
    </location>
</feature>
<feature type="region of interest" description="Disordered" evidence="1">
    <location>
        <begin position="101"/>
        <end position="134"/>
    </location>
</feature>
<name>A0ABC8S308_9AQUA</name>
<comment type="caution">
    <text evidence="2">The sequence shown here is derived from an EMBL/GenBank/DDBJ whole genome shotgun (WGS) entry which is preliminary data.</text>
</comment>
<dbReference type="AlphaFoldDB" id="A0ABC8S308"/>
<feature type="compositionally biased region" description="Acidic residues" evidence="1">
    <location>
        <begin position="1"/>
        <end position="14"/>
    </location>
</feature>
<protein>
    <submittedName>
        <fullName evidence="2">Uncharacterized protein</fullName>
    </submittedName>
</protein>
<evidence type="ECO:0000313" key="6">
    <source>
        <dbReference type="Proteomes" id="UP001642360"/>
    </source>
</evidence>
<feature type="compositionally biased region" description="Basic and acidic residues" evidence="1">
    <location>
        <begin position="65"/>
        <end position="78"/>
    </location>
</feature>
<evidence type="ECO:0000313" key="3">
    <source>
        <dbReference type="EMBL" id="CAK9158712.1"/>
    </source>
</evidence>
<gene>
    <name evidence="2" type="ORF">ILEXP_LOCUS19707</name>
    <name evidence="3" type="ORF">ILEXP_LOCUS27377</name>
    <name evidence="4" type="ORF">ILEXP_LOCUS27378</name>
    <name evidence="5" type="ORF">ILEXP_LOCUS49133</name>
</gene>
<accession>A0ABC8S308</accession>
<evidence type="ECO:0000256" key="1">
    <source>
        <dbReference type="SAM" id="MobiDB-lite"/>
    </source>
</evidence>
<dbReference type="EMBL" id="CAUOFW020003236">
    <property type="protein sequence ID" value="CAK9158712.1"/>
    <property type="molecule type" value="Genomic_DNA"/>
</dbReference>
<organism evidence="2 6">
    <name type="scientific">Ilex paraguariensis</name>
    <name type="common">yerba mate</name>
    <dbReference type="NCBI Taxonomy" id="185542"/>
    <lineage>
        <taxon>Eukaryota</taxon>
        <taxon>Viridiplantae</taxon>
        <taxon>Streptophyta</taxon>
        <taxon>Embryophyta</taxon>
        <taxon>Tracheophyta</taxon>
        <taxon>Spermatophyta</taxon>
        <taxon>Magnoliopsida</taxon>
        <taxon>eudicotyledons</taxon>
        <taxon>Gunneridae</taxon>
        <taxon>Pentapetalae</taxon>
        <taxon>asterids</taxon>
        <taxon>campanulids</taxon>
        <taxon>Aquifoliales</taxon>
        <taxon>Aquifoliaceae</taxon>
        <taxon>Ilex</taxon>
    </lineage>
</organism>
<sequence>MSGREDDSDSEAPEEFTSQQGIQQDEEIRKVENENKARIVREGKERRRQWAQKLTPRPSSASDTVQDRIETETHEETQNNKGMLPDDIVQLLAAREKKVFLSDSEEEKVEKKRTSKKKRAAKSSGLEPVILKDIPPSQCSQNSLEFLKKRKMQVSRSSAVLKNSNQALRFLATSGLLSKQ</sequence>
<dbReference type="PANTHER" id="PTHR36387">
    <property type="entry name" value="UDP-N-ACETYLMURAMOYL-L-ALANYL-D-GLUTAMATE-2, 6-DIAMINOPIMELATE LIGASE"/>
    <property type="match status" value="1"/>
</dbReference>
<keyword evidence="6" id="KW-1185">Reference proteome</keyword>
<dbReference type="EMBL" id="CAUOFW020007431">
    <property type="protein sequence ID" value="CAK9179193.1"/>
    <property type="molecule type" value="Genomic_DNA"/>
</dbReference>
<reference evidence="2 6" key="1">
    <citation type="submission" date="2024-02" db="EMBL/GenBank/DDBJ databases">
        <authorList>
            <person name="Vignale AGUSTIN F."/>
            <person name="Sosa J E."/>
            <person name="Modenutti C."/>
        </authorList>
    </citation>
    <scope>NUCLEOTIDE SEQUENCE [LARGE SCALE GENOMIC DNA]</scope>
</reference>
<dbReference type="EMBL" id="CAUOFW020002156">
    <property type="protein sequence ID" value="CAK9151534.1"/>
    <property type="molecule type" value="Genomic_DNA"/>
</dbReference>